<evidence type="ECO:0000256" key="7">
    <source>
        <dbReference type="ARBA" id="ARBA00023128"/>
    </source>
</evidence>
<keyword evidence="5" id="KW-0999">Mitochondrion inner membrane</keyword>
<proteinExistence type="inferred from homology"/>
<dbReference type="GO" id="GO:0022904">
    <property type="term" value="P:respiratory electron transport chain"/>
    <property type="evidence" value="ECO:0007669"/>
    <property type="project" value="InterPro"/>
</dbReference>
<dbReference type="EMBL" id="CP119878">
    <property type="protein sequence ID" value="WFD34775.1"/>
    <property type="molecule type" value="Genomic_DNA"/>
</dbReference>
<dbReference type="PANTHER" id="PTHR12653:SF0">
    <property type="entry name" value="NADH DEHYDROGENASE [UBIQUINONE] 1 ALPHA SUBCOMPLEX SUBUNIT 5"/>
    <property type="match status" value="1"/>
</dbReference>
<evidence type="ECO:0000256" key="1">
    <source>
        <dbReference type="ARBA" id="ARBA00004443"/>
    </source>
</evidence>
<comment type="similarity">
    <text evidence="2">Belongs to the complex I NDUFA5 subunit family.</text>
</comment>
<feature type="region of interest" description="Disordered" evidence="9">
    <location>
        <begin position="136"/>
        <end position="155"/>
    </location>
</feature>
<dbReference type="PANTHER" id="PTHR12653">
    <property type="entry name" value="NADH-UBIQUINONE OXIDOREDUCTASE 13 KD-B SUBUNIT"/>
    <property type="match status" value="1"/>
</dbReference>
<dbReference type="AlphaFoldDB" id="A0AAF0ET56"/>
<comment type="subcellular location">
    <subcellularLocation>
        <location evidence="1">Mitochondrion inner membrane</location>
        <topology evidence="1">Peripheral membrane protein</topology>
        <orientation evidence="1">Matrix side</orientation>
    </subcellularLocation>
</comment>
<dbReference type="Proteomes" id="UP001219933">
    <property type="component" value="Chromosome 2"/>
</dbReference>
<evidence type="ECO:0000313" key="10">
    <source>
        <dbReference type="EMBL" id="WFD34775.1"/>
    </source>
</evidence>
<evidence type="ECO:0008006" key="12">
    <source>
        <dbReference type="Google" id="ProtNLM"/>
    </source>
</evidence>
<evidence type="ECO:0000256" key="8">
    <source>
        <dbReference type="ARBA" id="ARBA00023136"/>
    </source>
</evidence>
<evidence type="ECO:0000313" key="11">
    <source>
        <dbReference type="Proteomes" id="UP001219933"/>
    </source>
</evidence>
<evidence type="ECO:0000256" key="4">
    <source>
        <dbReference type="ARBA" id="ARBA00022660"/>
    </source>
</evidence>
<keyword evidence="7" id="KW-0496">Mitochondrion</keyword>
<evidence type="ECO:0000256" key="5">
    <source>
        <dbReference type="ARBA" id="ARBA00022792"/>
    </source>
</evidence>
<evidence type="ECO:0000256" key="2">
    <source>
        <dbReference type="ARBA" id="ARBA00010261"/>
    </source>
</evidence>
<organism evidence="10 11">
    <name type="scientific">Malassezia cuniculi</name>
    <dbReference type="NCBI Taxonomy" id="948313"/>
    <lineage>
        <taxon>Eukaryota</taxon>
        <taxon>Fungi</taxon>
        <taxon>Dikarya</taxon>
        <taxon>Basidiomycota</taxon>
        <taxon>Ustilaginomycotina</taxon>
        <taxon>Malasseziomycetes</taxon>
        <taxon>Malasseziales</taxon>
        <taxon>Malasseziaceae</taxon>
        <taxon>Malassezia</taxon>
    </lineage>
</organism>
<reference evidence="10" key="1">
    <citation type="submission" date="2023-03" db="EMBL/GenBank/DDBJ databases">
        <title>Mating type loci evolution in Malassezia.</title>
        <authorList>
            <person name="Coelho M.A."/>
        </authorList>
    </citation>
    <scope>NUCLEOTIDE SEQUENCE</scope>
    <source>
        <strain evidence="10">CBS 11721</strain>
    </source>
</reference>
<protein>
    <recommendedName>
        <fullName evidence="12">NADH dehydrogenase [ubiquinone] 1 alpha subcomplex subunit 5</fullName>
    </recommendedName>
</protein>
<keyword evidence="4" id="KW-0679">Respiratory chain</keyword>
<evidence type="ECO:0000256" key="6">
    <source>
        <dbReference type="ARBA" id="ARBA00022982"/>
    </source>
</evidence>
<keyword evidence="3" id="KW-0813">Transport</keyword>
<evidence type="ECO:0000256" key="3">
    <source>
        <dbReference type="ARBA" id="ARBA00022448"/>
    </source>
</evidence>
<keyword evidence="8" id="KW-0472">Membrane</keyword>
<dbReference type="InterPro" id="IPR006806">
    <property type="entry name" value="NDUFA5"/>
</dbReference>
<keyword evidence="11" id="KW-1185">Reference proteome</keyword>
<name>A0AAF0ET56_9BASI</name>
<keyword evidence="6" id="KW-0249">Electron transport</keyword>
<dbReference type="GO" id="GO:0005743">
    <property type="term" value="C:mitochondrial inner membrane"/>
    <property type="evidence" value="ECO:0007669"/>
    <property type="project" value="UniProtKB-SubCell"/>
</dbReference>
<sequence length="155" mass="16923">MIARGARFLATAARTAAQDMRNKTTTGLAGVPVHPNPLPELESTYTQTLRVLEHLPATSVYRQSAAAVTEQRLSIVREALSKPFATVAASEKAIEKVESEIDSGIIEELVQQATDEFHLAAKMIDWKPWEPLEVPAPPGQWKGFSMREAAGEGQD</sequence>
<evidence type="ECO:0000256" key="9">
    <source>
        <dbReference type="SAM" id="MobiDB-lite"/>
    </source>
</evidence>
<accession>A0AAF0ET56</accession>
<gene>
    <name evidence="10" type="ORF">MCUN1_001619</name>
</gene>
<dbReference type="Pfam" id="PF04716">
    <property type="entry name" value="ETC_C1_NDUFA5"/>
    <property type="match status" value="1"/>
</dbReference>